<dbReference type="PANTHER" id="PTHR42983:SF1">
    <property type="entry name" value="IRON-MOLYBDENUM PROTEIN"/>
    <property type="match status" value="1"/>
</dbReference>
<protein>
    <recommendedName>
        <fullName evidence="1">Dinitrogenase iron-molybdenum cofactor biosynthesis domain-containing protein</fullName>
    </recommendedName>
</protein>
<reference evidence="2" key="1">
    <citation type="journal article" date="2015" name="Proc. Natl. Acad. Sci. U.S.A.">
        <title>Networks of energetic and metabolic interactions define dynamics in microbial communities.</title>
        <authorList>
            <person name="Embree M."/>
            <person name="Liu J.K."/>
            <person name="Al-Bassam M.M."/>
            <person name="Zengler K."/>
        </authorList>
    </citation>
    <scope>NUCLEOTIDE SEQUENCE</scope>
</reference>
<dbReference type="InterPro" id="IPR036105">
    <property type="entry name" value="DiNase_FeMo-co_biosyn_sf"/>
</dbReference>
<proteinExistence type="predicted"/>
<name>A0A0W8FU44_9ZZZZ</name>
<feature type="domain" description="Dinitrogenase iron-molybdenum cofactor biosynthesis" evidence="1">
    <location>
        <begin position="9"/>
        <end position="98"/>
    </location>
</feature>
<dbReference type="InterPro" id="IPR033913">
    <property type="entry name" value="MTH1175_dom"/>
</dbReference>
<dbReference type="AlphaFoldDB" id="A0A0W8FU44"/>
<accession>A0A0W8FU44</accession>
<comment type="caution">
    <text evidence="2">The sequence shown here is derived from an EMBL/GenBank/DDBJ whole genome shotgun (WGS) entry which is preliminary data.</text>
</comment>
<dbReference type="EMBL" id="LNQE01000850">
    <property type="protein sequence ID" value="KUG24374.1"/>
    <property type="molecule type" value="Genomic_DNA"/>
</dbReference>
<dbReference type="InterPro" id="IPR003731">
    <property type="entry name" value="Di-Nase_FeMo-co_biosynth"/>
</dbReference>
<evidence type="ECO:0000313" key="2">
    <source>
        <dbReference type="EMBL" id="KUG24374.1"/>
    </source>
</evidence>
<dbReference type="CDD" id="cd00851">
    <property type="entry name" value="MTH1175"/>
    <property type="match status" value="1"/>
</dbReference>
<organism evidence="2">
    <name type="scientific">hydrocarbon metagenome</name>
    <dbReference type="NCBI Taxonomy" id="938273"/>
    <lineage>
        <taxon>unclassified sequences</taxon>
        <taxon>metagenomes</taxon>
        <taxon>ecological metagenomes</taxon>
    </lineage>
</organism>
<dbReference type="Gene3D" id="3.30.420.130">
    <property type="entry name" value="Dinitrogenase iron-molybdenum cofactor biosynthesis domain"/>
    <property type="match status" value="1"/>
</dbReference>
<dbReference type="Pfam" id="PF02579">
    <property type="entry name" value="Nitro_FeMo-Co"/>
    <property type="match status" value="1"/>
</dbReference>
<dbReference type="PANTHER" id="PTHR42983">
    <property type="entry name" value="DINITROGENASE IRON-MOLYBDENUM COFACTOR PROTEIN-RELATED"/>
    <property type="match status" value="1"/>
</dbReference>
<sequence length="112" mass="11956">MKIAIPLAEGKLTAHFGHCASFALVEVDDQTKNIIKREDIAAPPHEPGLLPPWLAKQGANMIIAGGMGQRAQQLFAEQGIQVVVGAPVETPEKLITDFFAGSLQTGDNLCDH</sequence>
<dbReference type="SUPFAM" id="SSF53146">
    <property type="entry name" value="Nitrogenase accessory factor-like"/>
    <property type="match status" value="1"/>
</dbReference>
<evidence type="ECO:0000259" key="1">
    <source>
        <dbReference type="Pfam" id="PF02579"/>
    </source>
</evidence>
<gene>
    <name evidence="2" type="ORF">ASZ90_005839</name>
</gene>